<dbReference type="InterPro" id="IPR008775">
    <property type="entry name" value="Phytyl_CoA_dOase-like"/>
</dbReference>
<reference evidence="1 2" key="1">
    <citation type="submission" date="2021-03" db="EMBL/GenBank/DDBJ databases">
        <title>Sequencing the genomes of 1000 actinobacteria strains.</title>
        <authorList>
            <person name="Klenk H.-P."/>
        </authorList>
    </citation>
    <scope>NUCLEOTIDE SEQUENCE [LARGE SCALE GENOMIC DNA]</scope>
    <source>
        <strain evidence="1 2">DSM 45516</strain>
    </source>
</reference>
<accession>A0ABS4QLA8</accession>
<dbReference type="Pfam" id="PF05721">
    <property type="entry name" value="PhyH"/>
    <property type="match status" value="1"/>
</dbReference>
<dbReference type="EMBL" id="JAGGMR010000001">
    <property type="protein sequence ID" value="MBP2192484.1"/>
    <property type="molecule type" value="Genomic_DNA"/>
</dbReference>
<keyword evidence="2" id="KW-1185">Reference proteome</keyword>
<comment type="caution">
    <text evidence="1">The sequence shown here is derived from an EMBL/GenBank/DDBJ whole genome shotgun (WGS) entry which is preliminary data.</text>
</comment>
<evidence type="ECO:0008006" key="3">
    <source>
        <dbReference type="Google" id="ProtNLM"/>
    </source>
</evidence>
<dbReference type="Proteomes" id="UP001519325">
    <property type="component" value="Unassembled WGS sequence"/>
</dbReference>
<protein>
    <recommendedName>
        <fullName evidence="3">Phytanoyl-CoA dioxygenase</fullName>
    </recommendedName>
</protein>
<proteinExistence type="predicted"/>
<dbReference type="SUPFAM" id="SSF51197">
    <property type="entry name" value="Clavaminate synthase-like"/>
    <property type="match status" value="1"/>
</dbReference>
<dbReference type="RefSeq" id="WP_209895342.1">
    <property type="nucleotide sequence ID" value="NZ_JAGGMR010000001.1"/>
</dbReference>
<gene>
    <name evidence="1" type="ORF">BJ987_005385</name>
</gene>
<name>A0ABS4QLA8_9NOCA</name>
<organism evidence="1 2">
    <name type="scientific">Nocardia goodfellowii</name>
    <dbReference type="NCBI Taxonomy" id="882446"/>
    <lineage>
        <taxon>Bacteria</taxon>
        <taxon>Bacillati</taxon>
        <taxon>Actinomycetota</taxon>
        <taxon>Actinomycetes</taxon>
        <taxon>Mycobacteriales</taxon>
        <taxon>Nocardiaceae</taxon>
        <taxon>Nocardia</taxon>
    </lineage>
</organism>
<dbReference type="Gene3D" id="2.60.120.620">
    <property type="entry name" value="q2cbj1_9rhob like domain"/>
    <property type="match status" value="1"/>
</dbReference>
<evidence type="ECO:0000313" key="1">
    <source>
        <dbReference type="EMBL" id="MBP2192484.1"/>
    </source>
</evidence>
<evidence type="ECO:0000313" key="2">
    <source>
        <dbReference type="Proteomes" id="UP001519325"/>
    </source>
</evidence>
<sequence length="305" mass="34276">MDKDITSKADVPSQLSISQLETWKSQGWIIIENLFPLSRIACAAEEIWLELPSPSQIASNDHLREKVSGEFSGMATFPFKGLELCHLATDPAIMSVASQLLETTAVQLYQAQIWAKYSGVARYEQTHHRDYAKNTAFGPRLADGRCEFVGMFVFLEDVCQANGPTALVSREISSRYPLEPARFSCDEAPALYDNEVLAVGPAGSVLAFAGDVFHRATELVGIHITRRSLKLAIKDIQATWVTYYPGLRVGHEPEWSNFVREASVDELKLLGMHRKLYEYYDELLSRYGVCAWMETWRSDGNEQQG</sequence>